<organism evidence="1 2">
    <name type="scientific">Pseudoxanthomonas kaohsiungensis</name>
    <dbReference type="NCBI Taxonomy" id="283923"/>
    <lineage>
        <taxon>Bacteria</taxon>
        <taxon>Pseudomonadati</taxon>
        <taxon>Pseudomonadota</taxon>
        <taxon>Gammaproteobacteria</taxon>
        <taxon>Lysobacterales</taxon>
        <taxon>Lysobacteraceae</taxon>
        <taxon>Pseudoxanthomonas</taxon>
    </lineage>
</organism>
<comment type="caution">
    <text evidence="1">The sequence shown here is derived from an EMBL/GenBank/DDBJ whole genome shotgun (WGS) entry which is preliminary data.</text>
</comment>
<evidence type="ECO:0000313" key="1">
    <source>
        <dbReference type="EMBL" id="MFD1043201.1"/>
    </source>
</evidence>
<sequence length="138" mass="15636">MSVSNMERAAVIGAEVDAWRQLKERFANALPDTAFVIMDARERVVKRIDKPRVPNFPKLQFDPPSPYQPNWSLFDRHTAEAGVSELDRLLVAFAPHRTVHINTLIDERLAALDQAAAYARRIAADEALEDDDTRSLRP</sequence>
<dbReference type="Proteomes" id="UP001597033">
    <property type="component" value="Unassembled WGS sequence"/>
</dbReference>
<accession>A0ABW3LXL4</accession>
<gene>
    <name evidence="1" type="ORF">ACFQ2N_12680</name>
</gene>
<keyword evidence="2" id="KW-1185">Reference proteome</keyword>
<protein>
    <submittedName>
        <fullName evidence="1">Uncharacterized protein</fullName>
    </submittedName>
</protein>
<reference evidence="2" key="1">
    <citation type="journal article" date="2019" name="Int. J. Syst. Evol. Microbiol.">
        <title>The Global Catalogue of Microorganisms (GCM) 10K type strain sequencing project: providing services to taxonomists for standard genome sequencing and annotation.</title>
        <authorList>
            <consortium name="The Broad Institute Genomics Platform"/>
            <consortium name="The Broad Institute Genome Sequencing Center for Infectious Disease"/>
            <person name="Wu L."/>
            <person name="Ma J."/>
        </authorList>
    </citation>
    <scope>NUCLEOTIDE SEQUENCE [LARGE SCALE GENOMIC DNA]</scope>
    <source>
        <strain evidence="2">CCUG 55854</strain>
    </source>
</reference>
<dbReference type="EMBL" id="JBHTKN010000008">
    <property type="protein sequence ID" value="MFD1043201.1"/>
    <property type="molecule type" value="Genomic_DNA"/>
</dbReference>
<proteinExistence type="predicted"/>
<evidence type="ECO:0000313" key="2">
    <source>
        <dbReference type="Proteomes" id="UP001597033"/>
    </source>
</evidence>
<dbReference type="RefSeq" id="WP_162377072.1">
    <property type="nucleotide sequence ID" value="NZ_JBHTKN010000008.1"/>
</dbReference>
<name>A0ABW3LXL4_9GAMM</name>